<dbReference type="SUPFAM" id="SSF48371">
    <property type="entry name" value="ARM repeat"/>
    <property type="match status" value="1"/>
</dbReference>
<dbReference type="OrthoDB" id="117048at2"/>
<dbReference type="Gene3D" id="1.25.10.10">
    <property type="entry name" value="Leucine-rich Repeat Variant"/>
    <property type="match status" value="2"/>
</dbReference>
<proteinExistence type="predicted"/>
<name>A0A372IMA2_9BACT</name>
<evidence type="ECO:0000256" key="2">
    <source>
        <dbReference type="SAM" id="SignalP"/>
    </source>
</evidence>
<dbReference type="EMBL" id="QVQT01000004">
    <property type="protein sequence ID" value="RFU16067.1"/>
    <property type="molecule type" value="Genomic_DNA"/>
</dbReference>
<dbReference type="Proteomes" id="UP000264702">
    <property type="component" value="Unassembled WGS sequence"/>
</dbReference>
<protein>
    <submittedName>
        <fullName evidence="3">HEAT repeat domain-containing protein</fullName>
    </submittedName>
</protein>
<dbReference type="Pfam" id="PF13646">
    <property type="entry name" value="HEAT_2"/>
    <property type="match status" value="2"/>
</dbReference>
<feature type="compositionally biased region" description="Polar residues" evidence="1">
    <location>
        <begin position="30"/>
        <end position="41"/>
    </location>
</feature>
<comment type="caution">
    <text evidence="3">The sequence shown here is derived from an EMBL/GenBank/DDBJ whole genome shotgun (WGS) entry which is preliminary data.</text>
</comment>
<sequence>MNRFRSLSLTVCLVLLPAAAWPLAFSAQTQQPQPADKSSQAKPAATDEEGEADEPVATPPEELKRQPAEARAAAWKMLETGIDSPKPQPRIDALNALGTLGADRQAEHFITAAMQDKDVDVRIAAVAAMAATLNRRMIPQLRTALDDPRPEVEFAAAVTLWKMHDHTGIDLLYGVLTGERKAHSGFVTSELHEANKDMHSPSTLAEIGAEQGAYALLGPFGIGLDVARMMRKSSNGNSARVLTASLLSENHSATTERNFLDALRDKDYFVRLASARALGKFHSRQTSDALIDTFGDRKPSVRDMAAASYLLSAGPGKHPAAHPVHPAPAASVAKGK</sequence>
<accession>A0A372IMA2</accession>
<dbReference type="RefSeq" id="WP_117300044.1">
    <property type="nucleotide sequence ID" value="NZ_QVQT02000004.1"/>
</dbReference>
<evidence type="ECO:0000256" key="1">
    <source>
        <dbReference type="SAM" id="MobiDB-lite"/>
    </source>
</evidence>
<dbReference type="AlphaFoldDB" id="A0A372IMA2"/>
<evidence type="ECO:0000313" key="4">
    <source>
        <dbReference type="Proteomes" id="UP000264702"/>
    </source>
</evidence>
<dbReference type="InterPro" id="IPR016024">
    <property type="entry name" value="ARM-type_fold"/>
</dbReference>
<feature type="region of interest" description="Disordered" evidence="1">
    <location>
        <begin position="315"/>
        <end position="336"/>
    </location>
</feature>
<feature type="signal peptide" evidence="2">
    <location>
        <begin position="1"/>
        <end position="20"/>
    </location>
</feature>
<feature type="chain" id="PRO_5016638849" evidence="2">
    <location>
        <begin position="21"/>
        <end position="336"/>
    </location>
</feature>
<organism evidence="3 4">
    <name type="scientific">Paracidobacterium acidisoli</name>
    <dbReference type="NCBI Taxonomy" id="2303751"/>
    <lineage>
        <taxon>Bacteria</taxon>
        <taxon>Pseudomonadati</taxon>
        <taxon>Acidobacteriota</taxon>
        <taxon>Terriglobia</taxon>
        <taxon>Terriglobales</taxon>
        <taxon>Acidobacteriaceae</taxon>
        <taxon>Paracidobacterium</taxon>
    </lineage>
</organism>
<dbReference type="InterPro" id="IPR011989">
    <property type="entry name" value="ARM-like"/>
</dbReference>
<reference evidence="3 4" key="1">
    <citation type="submission" date="2018-08" db="EMBL/GenBank/DDBJ databases">
        <title>Acidipila sp. 4G-K13, an acidobacterium isolated from forest soil.</title>
        <authorList>
            <person name="Gao Z.-H."/>
            <person name="Qiu L.-H."/>
        </authorList>
    </citation>
    <scope>NUCLEOTIDE SEQUENCE [LARGE SCALE GENOMIC DNA]</scope>
    <source>
        <strain evidence="3 4">4G-K13</strain>
    </source>
</reference>
<keyword evidence="2" id="KW-0732">Signal</keyword>
<feature type="region of interest" description="Disordered" evidence="1">
    <location>
        <begin position="30"/>
        <end position="68"/>
    </location>
</feature>
<keyword evidence="4" id="KW-1185">Reference proteome</keyword>
<gene>
    <name evidence="3" type="ORF">D0Y96_11605</name>
</gene>
<evidence type="ECO:0000313" key="3">
    <source>
        <dbReference type="EMBL" id="RFU16067.1"/>
    </source>
</evidence>
<dbReference type="SMART" id="SM00567">
    <property type="entry name" value="EZ_HEAT"/>
    <property type="match status" value="3"/>
</dbReference>
<dbReference type="InterPro" id="IPR004155">
    <property type="entry name" value="PBS_lyase_HEAT"/>
</dbReference>